<name>A0A9W8XFF7_9PLEO</name>
<dbReference type="Pfam" id="PF01393">
    <property type="entry name" value="Chromo_shadow"/>
    <property type="match status" value="1"/>
</dbReference>
<dbReference type="InterPro" id="IPR016197">
    <property type="entry name" value="Chromo-like_dom_sf"/>
</dbReference>
<keyword evidence="3" id="KW-0539">Nucleus</keyword>
<dbReference type="CDD" id="cd00024">
    <property type="entry name" value="CD_CSD"/>
    <property type="match status" value="1"/>
</dbReference>
<dbReference type="Proteomes" id="UP001140513">
    <property type="component" value="Unassembled WGS sequence"/>
</dbReference>
<dbReference type="InterPro" id="IPR051219">
    <property type="entry name" value="Heterochromatin_chromo-domain"/>
</dbReference>
<evidence type="ECO:0000313" key="6">
    <source>
        <dbReference type="EMBL" id="KAJ4349383.1"/>
    </source>
</evidence>
<dbReference type="OrthoDB" id="433924at2759"/>
<dbReference type="SUPFAM" id="SSF54160">
    <property type="entry name" value="Chromo domain-like"/>
    <property type="match status" value="2"/>
</dbReference>
<dbReference type="InterPro" id="IPR008251">
    <property type="entry name" value="Chromo_shadow_dom"/>
</dbReference>
<protein>
    <recommendedName>
        <fullName evidence="5">Chromo domain-containing protein</fullName>
    </recommendedName>
</protein>
<dbReference type="RefSeq" id="XP_056068313.1">
    <property type="nucleotide sequence ID" value="XM_056216757.1"/>
</dbReference>
<feature type="domain" description="Chromo" evidence="5">
    <location>
        <begin position="55"/>
        <end position="117"/>
    </location>
</feature>
<evidence type="ECO:0000256" key="4">
    <source>
        <dbReference type="SAM" id="MobiDB-lite"/>
    </source>
</evidence>
<evidence type="ECO:0000256" key="2">
    <source>
        <dbReference type="ARBA" id="ARBA00011353"/>
    </source>
</evidence>
<comment type="subcellular location">
    <subcellularLocation>
        <location evidence="1">Nucleus</location>
    </subcellularLocation>
</comment>
<feature type="compositionally biased region" description="Acidic residues" evidence="4">
    <location>
        <begin position="42"/>
        <end position="56"/>
    </location>
</feature>
<evidence type="ECO:0000256" key="3">
    <source>
        <dbReference type="ARBA" id="ARBA00023242"/>
    </source>
</evidence>
<dbReference type="SMART" id="SM00298">
    <property type="entry name" value="CHROMO"/>
    <property type="match status" value="1"/>
</dbReference>
<evidence type="ECO:0000313" key="7">
    <source>
        <dbReference type="Proteomes" id="UP001140513"/>
    </source>
</evidence>
<dbReference type="PANTHER" id="PTHR22812">
    <property type="entry name" value="CHROMOBOX PROTEIN"/>
    <property type="match status" value="1"/>
</dbReference>
<dbReference type="Gene3D" id="2.40.50.40">
    <property type="match status" value="2"/>
</dbReference>
<dbReference type="InterPro" id="IPR000953">
    <property type="entry name" value="Chromo/chromo_shadow_dom"/>
</dbReference>
<reference evidence="6" key="1">
    <citation type="submission" date="2022-10" db="EMBL/GenBank/DDBJ databases">
        <title>Tapping the CABI collections for fungal endophytes: first genome assemblies for Collariella, Neodidymelliopsis, Ascochyta clinopodiicola, Didymella pomorum, Didymosphaeria variabile, Neocosmospora piperis and Neocucurbitaria cava.</title>
        <authorList>
            <person name="Hill R."/>
        </authorList>
    </citation>
    <scope>NUCLEOTIDE SEQUENCE</scope>
    <source>
        <strain evidence="6">IMI 356815</strain>
    </source>
</reference>
<dbReference type="GO" id="GO:0005634">
    <property type="term" value="C:nucleus"/>
    <property type="evidence" value="ECO:0007669"/>
    <property type="project" value="UniProtKB-SubCell"/>
</dbReference>
<keyword evidence="7" id="KW-1185">Reference proteome</keyword>
<dbReference type="GeneID" id="80911528"/>
<evidence type="ECO:0000259" key="5">
    <source>
        <dbReference type="PROSITE" id="PS50013"/>
    </source>
</evidence>
<accession>A0A9W8XFF7</accession>
<dbReference type="GO" id="GO:0006338">
    <property type="term" value="P:chromatin remodeling"/>
    <property type="evidence" value="ECO:0007669"/>
    <property type="project" value="UniProtKB-ARBA"/>
</dbReference>
<feature type="compositionally biased region" description="Acidic residues" evidence="4">
    <location>
        <begin position="15"/>
        <end position="27"/>
    </location>
</feature>
<feature type="region of interest" description="Disordered" evidence="4">
    <location>
        <begin position="12"/>
        <end position="56"/>
    </location>
</feature>
<dbReference type="InterPro" id="IPR023780">
    <property type="entry name" value="Chromo_domain"/>
</dbReference>
<feature type="region of interest" description="Disordered" evidence="4">
    <location>
        <begin position="107"/>
        <end position="155"/>
    </location>
</feature>
<evidence type="ECO:0000256" key="1">
    <source>
        <dbReference type="ARBA" id="ARBA00004123"/>
    </source>
</evidence>
<dbReference type="AlphaFoldDB" id="A0A9W8XFF7"/>
<dbReference type="Pfam" id="PF00385">
    <property type="entry name" value="Chromo"/>
    <property type="match status" value="1"/>
</dbReference>
<gene>
    <name evidence="6" type="ORF">N0V89_007998</name>
</gene>
<dbReference type="EMBL" id="JAPEUX010000006">
    <property type="protein sequence ID" value="KAJ4349383.1"/>
    <property type="molecule type" value="Genomic_DNA"/>
</dbReference>
<sequence length="233" mass="26717">MRQAAFANLHIAALSDEEISQSSEAEEIPEKKQSKSKSAEPVQDEEDEDEEEEEYVVEEIRAHKTVKREQGSVVYHVKWQGYDDPKDMTWEGEDNLEGVQALVDYHKSIGGRPEGGKKRKGRKSAADTERSTPVAAKRMKKEKEWAPPPGSWEDEVDHVDTVEQRLNPKTGQHEKFGYLVWNNRIKTQHPLPLIFKKCPQRMLAYFEEHLVFNNADEEEVNGNVNMSGVDDDI</sequence>
<organism evidence="6 7">
    <name type="scientific">Didymosphaeria variabile</name>
    <dbReference type="NCBI Taxonomy" id="1932322"/>
    <lineage>
        <taxon>Eukaryota</taxon>
        <taxon>Fungi</taxon>
        <taxon>Dikarya</taxon>
        <taxon>Ascomycota</taxon>
        <taxon>Pezizomycotina</taxon>
        <taxon>Dothideomycetes</taxon>
        <taxon>Pleosporomycetidae</taxon>
        <taxon>Pleosporales</taxon>
        <taxon>Massarineae</taxon>
        <taxon>Didymosphaeriaceae</taxon>
        <taxon>Didymosphaeria</taxon>
    </lineage>
</organism>
<comment type="subunit">
    <text evidence="2">Component of the NuA4 histone acetyltransferase complex.</text>
</comment>
<comment type="caution">
    <text evidence="6">The sequence shown here is derived from an EMBL/GenBank/DDBJ whole genome shotgun (WGS) entry which is preliminary data.</text>
</comment>
<proteinExistence type="predicted"/>
<dbReference type="PROSITE" id="PS50013">
    <property type="entry name" value="CHROMO_2"/>
    <property type="match status" value="1"/>
</dbReference>